<feature type="transmembrane region" description="Helical" evidence="6">
    <location>
        <begin position="160"/>
        <end position="180"/>
    </location>
</feature>
<evidence type="ECO:0000256" key="1">
    <source>
        <dbReference type="ARBA" id="ARBA00022679"/>
    </source>
</evidence>
<dbReference type="PANTHER" id="PTHR40448:SF1">
    <property type="entry name" value="TWO-COMPONENT SENSOR HISTIDINE KINASE"/>
    <property type="match status" value="1"/>
</dbReference>
<evidence type="ECO:0000313" key="9">
    <source>
        <dbReference type="Proteomes" id="UP000198915"/>
    </source>
</evidence>
<dbReference type="SUPFAM" id="SSF55874">
    <property type="entry name" value="ATPase domain of HSP90 chaperone/DNA topoisomerase II/histidine kinase"/>
    <property type="match status" value="1"/>
</dbReference>
<feature type="transmembrane region" description="Helical" evidence="6">
    <location>
        <begin position="63"/>
        <end position="79"/>
    </location>
</feature>
<proteinExistence type="predicted"/>
<dbReference type="GO" id="GO:0000160">
    <property type="term" value="P:phosphorelay signal transduction system"/>
    <property type="evidence" value="ECO:0007669"/>
    <property type="project" value="UniProtKB-KW"/>
</dbReference>
<dbReference type="PROSITE" id="PS50109">
    <property type="entry name" value="HIS_KIN"/>
    <property type="match status" value="1"/>
</dbReference>
<evidence type="ECO:0000256" key="4">
    <source>
        <dbReference type="ARBA" id="ARBA00022840"/>
    </source>
</evidence>
<evidence type="ECO:0000256" key="6">
    <source>
        <dbReference type="SAM" id="Phobius"/>
    </source>
</evidence>
<dbReference type="Gene3D" id="1.10.287.130">
    <property type="match status" value="1"/>
</dbReference>
<dbReference type="RefSeq" id="WP_092275624.1">
    <property type="nucleotide sequence ID" value="NZ_FORT01000020.1"/>
</dbReference>
<dbReference type="Pfam" id="PF14689">
    <property type="entry name" value="SPOB_a"/>
    <property type="match status" value="1"/>
</dbReference>
<gene>
    <name evidence="8" type="ORF">SAMN05518846_12092</name>
</gene>
<dbReference type="SMART" id="SM00387">
    <property type="entry name" value="HATPase_c"/>
    <property type="match status" value="1"/>
</dbReference>
<dbReference type="Gene3D" id="3.30.565.10">
    <property type="entry name" value="Histidine kinase-like ATPase, C-terminal domain"/>
    <property type="match status" value="1"/>
</dbReference>
<keyword evidence="4" id="KW-0067">ATP-binding</keyword>
<feature type="transmembrane region" description="Helical" evidence="6">
    <location>
        <begin position="7"/>
        <end position="26"/>
    </location>
</feature>
<dbReference type="GO" id="GO:0042802">
    <property type="term" value="F:identical protein binding"/>
    <property type="evidence" value="ECO:0007669"/>
    <property type="project" value="TreeGrafter"/>
</dbReference>
<feature type="transmembrane region" description="Helical" evidence="6">
    <location>
        <begin position="128"/>
        <end position="148"/>
    </location>
</feature>
<feature type="transmembrane region" description="Helical" evidence="6">
    <location>
        <begin position="85"/>
        <end position="107"/>
    </location>
</feature>
<keyword evidence="5" id="KW-0902">Two-component regulatory system</keyword>
<evidence type="ECO:0000256" key="2">
    <source>
        <dbReference type="ARBA" id="ARBA00022741"/>
    </source>
</evidence>
<dbReference type="AlphaFoldDB" id="A0A1I4CLZ9"/>
<keyword evidence="1" id="KW-0808">Transferase</keyword>
<evidence type="ECO:0000256" key="3">
    <source>
        <dbReference type="ARBA" id="ARBA00022777"/>
    </source>
</evidence>
<keyword evidence="6" id="KW-0812">Transmembrane</keyword>
<accession>A0A1I4CLZ9</accession>
<dbReference type="GO" id="GO:0016301">
    <property type="term" value="F:kinase activity"/>
    <property type="evidence" value="ECO:0007669"/>
    <property type="project" value="UniProtKB-KW"/>
</dbReference>
<evidence type="ECO:0000256" key="5">
    <source>
        <dbReference type="ARBA" id="ARBA00023012"/>
    </source>
</evidence>
<keyword evidence="6" id="KW-0472">Membrane</keyword>
<organism evidence="8 9">
    <name type="scientific">Brevibacillus centrosporus</name>
    <dbReference type="NCBI Taxonomy" id="54910"/>
    <lineage>
        <taxon>Bacteria</taxon>
        <taxon>Bacillati</taxon>
        <taxon>Bacillota</taxon>
        <taxon>Bacilli</taxon>
        <taxon>Bacillales</taxon>
        <taxon>Paenibacillaceae</taxon>
        <taxon>Brevibacillus</taxon>
    </lineage>
</organism>
<name>A0A1I4CLZ9_9BACL</name>
<feature type="domain" description="Histidine kinase" evidence="7">
    <location>
        <begin position="239"/>
        <end position="447"/>
    </location>
</feature>
<feature type="transmembrane region" description="Helical" evidence="6">
    <location>
        <begin position="201"/>
        <end position="222"/>
    </location>
</feature>
<reference evidence="9" key="1">
    <citation type="submission" date="2016-10" db="EMBL/GenBank/DDBJ databases">
        <authorList>
            <person name="Varghese N."/>
            <person name="Submissions S."/>
        </authorList>
    </citation>
    <scope>NUCLEOTIDE SEQUENCE [LARGE SCALE GENOMIC DNA]</scope>
    <source>
        <strain evidence="9">OK042</strain>
    </source>
</reference>
<keyword evidence="3 8" id="KW-0418">Kinase</keyword>
<sequence>MDFILRFILVDIPEAFLLLTIALALFNHSVFEKWKAALSFAIIVSIPGELLSYLEVSYQPKVLLMYLVYVLFFLFLYRYNILKSVFMGMAAICAMILSESLVIMIYNSQQIYFEQMLSTTIQTITIRSFYLGNFALLALCLRISKFDITRLLPQNRYNRYLFLLVLVGSIEFLLILFLNTSFILRDNNTSSMIMYSLKSQMIIQILILALFIIIVILFRIYLNLTINRVEEETGTPYLSSIHDLMTAIRSIKHDCLNHYTAINGFLKKGYVDLAKEYVEQLLQETVSGEKKMDTSSQALENIKNPAVSSLLQSKMEVCYAERISLSMNITTVNQFSQIKTYDLIKVLGNLFDNAIRATSYELEENRFIRVEWGHSENEQYLMIENSGPTIPKDKLSAIFQSGYSTKKDGDGGLGLVIVKTVTDRYGGKIHVRSEDGVTRFRISFLAR</sequence>
<dbReference type="EMBL" id="FORT01000020">
    <property type="protein sequence ID" value="SFK81086.1"/>
    <property type="molecule type" value="Genomic_DNA"/>
</dbReference>
<protein>
    <submittedName>
        <fullName evidence="8">Sensor_kinase_SpoOB-type, alpha-helical domain</fullName>
    </submittedName>
</protein>
<evidence type="ECO:0000313" key="8">
    <source>
        <dbReference type="EMBL" id="SFK81086.1"/>
    </source>
</evidence>
<dbReference type="Pfam" id="PF02518">
    <property type="entry name" value="HATPase_c"/>
    <property type="match status" value="1"/>
</dbReference>
<dbReference type="PANTHER" id="PTHR40448">
    <property type="entry name" value="TWO-COMPONENT SENSOR HISTIDINE KINASE"/>
    <property type="match status" value="1"/>
</dbReference>
<dbReference type="STRING" id="1884381.SAMN05518846_12092"/>
<keyword evidence="9" id="KW-1185">Reference proteome</keyword>
<keyword evidence="6" id="KW-1133">Transmembrane helix</keyword>
<dbReference type="InterPro" id="IPR003594">
    <property type="entry name" value="HATPase_dom"/>
</dbReference>
<dbReference type="InterPro" id="IPR039506">
    <property type="entry name" value="SPOB_a"/>
</dbReference>
<dbReference type="GO" id="GO:0005524">
    <property type="term" value="F:ATP binding"/>
    <property type="evidence" value="ECO:0007669"/>
    <property type="project" value="UniProtKB-KW"/>
</dbReference>
<keyword evidence="2" id="KW-0547">Nucleotide-binding</keyword>
<evidence type="ECO:0000259" key="7">
    <source>
        <dbReference type="PROSITE" id="PS50109"/>
    </source>
</evidence>
<dbReference type="InterPro" id="IPR005467">
    <property type="entry name" value="His_kinase_dom"/>
</dbReference>
<dbReference type="Proteomes" id="UP000198915">
    <property type="component" value="Unassembled WGS sequence"/>
</dbReference>
<dbReference type="InterPro" id="IPR036890">
    <property type="entry name" value="HATPase_C_sf"/>
</dbReference>